<dbReference type="Proteomes" id="UP000705867">
    <property type="component" value="Unassembled WGS sequence"/>
</dbReference>
<name>A0A953M2N3_9BACT</name>
<gene>
    <name evidence="2" type="ORF">K8I29_16630</name>
</gene>
<dbReference type="AlphaFoldDB" id="A0A953M2N3"/>
<dbReference type="EMBL" id="JAIOIV010000130">
    <property type="protein sequence ID" value="MBZ0157823.1"/>
    <property type="molecule type" value="Genomic_DNA"/>
</dbReference>
<keyword evidence="1" id="KW-0812">Transmembrane</keyword>
<comment type="caution">
    <text evidence="2">The sequence shown here is derived from an EMBL/GenBank/DDBJ whole genome shotgun (WGS) entry which is preliminary data.</text>
</comment>
<evidence type="ECO:0008006" key="4">
    <source>
        <dbReference type="Google" id="ProtNLM"/>
    </source>
</evidence>
<evidence type="ECO:0000256" key="1">
    <source>
        <dbReference type="SAM" id="Phobius"/>
    </source>
</evidence>
<sequence length="148" mass="15836">MIRLMEGRIRVRDGKLKDRRIAGELEKELHAVGGIGEIRYNRRTGSLLIFFDTAVADRKSILRHIEETVGGSLPAGGLPNRKRADGGTLLPHFSVISRRACNGGMAASLAVSLLGVAAGGAKLHAAAGIVFIALLGAHMYRHNKTLFA</sequence>
<reference evidence="2" key="1">
    <citation type="journal article" date="2021" name="bioRxiv">
        <title>Unraveling nitrogen, sulfur and carbon metabolic pathways and microbial community transcriptional responses to substrate deprivation and toxicity stresses in a bioreactor mimicking anoxic brackish coastal sediment conditions.</title>
        <authorList>
            <person name="Martins P.D."/>
            <person name="Echeveste M.J."/>
            <person name="Arshad A."/>
            <person name="Kurth J."/>
            <person name="Ouboter H."/>
            <person name="Jetten M.S.M."/>
            <person name="Welte C.U."/>
        </authorList>
    </citation>
    <scope>NUCLEOTIDE SEQUENCE</scope>
    <source>
        <strain evidence="2">MAG_39</strain>
    </source>
</reference>
<proteinExistence type="predicted"/>
<organism evidence="2 3">
    <name type="scientific">Candidatus Nitrobium versatile</name>
    <dbReference type="NCBI Taxonomy" id="2884831"/>
    <lineage>
        <taxon>Bacteria</taxon>
        <taxon>Pseudomonadati</taxon>
        <taxon>Nitrospirota</taxon>
        <taxon>Nitrospiria</taxon>
        <taxon>Nitrospirales</taxon>
        <taxon>Nitrospiraceae</taxon>
        <taxon>Candidatus Nitrobium</taxon>
    </lineage>
</organism>
<evidence type="ECO:0000313" key="3">
    <source>
        <dbReference type="Proteomes" id="UP000705867"/>
    </source>
</evidence>
<keyword evidence="1" id="KW-1133">Transmembrane helix</keyword>
<reference evidence="2" key="2">
    <citation type="submission" date="2021-08" db="EMBL/GenBank/DDBJ databases">
        <authorList>
            <person name="Dalcin Martins P."/>
        </authorList>
    </citation>
    <scope>NUCLEOTIDE SEQUENCE</scope>
    <source>
        <strain evidence="2">MAG_39</strain>
    </source>
</reference>
<accession>A0A953M2N3</accession>
<protein>
    <recommendedName>
        <fullName evidence="4">HMA domain-containing protein</fullName>
    </recommendedName>
</protein>
<keyword evidence="1" id="KW-0472">Membrane</keyword>
<feature type="transmembrane region" description="Helical" evidence="1">
    <location>
        <begin position="123"/>
        <end position="140"/>
    </location>
</feature>
<evidence type="ECO:0000313" key="2">
    <source>
        <dbReference type="EMBL" id="MBZ0157823.1"/>
    </source>
</evidence>